<dbReference type="GO" id="GO:0005634">
    <property type="term" value="C:nucleus"/>
    <property type="evidence" value="ECO:0007669"/>
    <property type="project" value="UniProtKB-SubCell"/>
</dbReference>
<dbReference type="SUPFAM" id="SSF63748">
    <property type="entry name" value="Tudor/PWWP/MBT"/>
    <property type="match status" value="1"/>
</dbReference>
<evidence type="ECO:0000259" key="16">
    <source>
        <dbReference type="PROSITE" id="PS50304"/>
    </source>
</evidence>
<keyword evidence="7" id="KW-0805">Transcription regulation</keyword>
<proteinExistence type="predicted"/>
<dbReference type="EMBL" id="MRZV01000408">
    <property type="protein sequence ID" value="PIK50698.1"/>
    <property type="molecule type" value="Genomic_DNA"/>
</dbReference>
<gene>
    <name evidence="17" type="ORF">BSL78_12431</name>
</gene>
<dbReference type="GO" id="GO:0008270">
    <property type="term" value="F:zinc ion binding"/>
    <property type="evidence" value="ECO:0007669"/>
    <property type="project" value="UniProtKB-KW"/>
</dbReference>
<dbReference type="PROSITE" id="PS50103">
    <property type="entry name" value="ZF_C3H1"/>
    <property type="match status" value="1"/>
</dbReference>
<evidence type="ECO:0000313" key="17">
    <source>
        <dbReference type="EMBL" id="PIK50698.1"/>
    </source>
</evidence>
<feature type="region of interest" description="Disordered" evidence="13">
    <location>
        <begin position="106"/>
        <end position="143"/>
    </location>
</feature>
<dbReference type="GO" id="GO:0001227">
    <property type="term" value="F:DNA-binding transcription repressor activity, RNA polymerase II-specific"/>
    <property type="evidence" value="ECO:0007669"/>
    <property type="project" value="TreeGrafter"/>
</dbReference>
<evidence type="ECO:0000256" key="1">
    <source>
        <dbReference type="ARBA" id="ARBA00004123"/>
    </source>
</evidence>
<dbReference type="InterPro" id="IPR000467">
    <property type="entry name" value="G_patch_dom"/>
</dbReference>
<dbReference type="SMART" id="SM00333">
    <property type="entry name" value="TUDOR"/>
    <property type="match status" value="1"/>
</dbReference>
<evidence type="ECO:0000256" key="12">
    <source>
        <dbReference type="SAM" id="Coils"/>
    </source>
</evidence>
<comment type="caution">
    <text evidence="17">The sequence shown here is derived from an EMBL/GenBank/DDBJ whole genome shotgun (WGS) entry which is preliminary data.</text>
</comment>
<dbReference type="PANTHER" id="PTHR46297">
    <property type="entry name" value="ZINC FINGER CCCH-TYPE WITH G PATCH DOMAIN-CONTAINING PROTEIN"/>
    <property type="match status" value="1"/>
</dbReference>
<feature type="domain" description="Tudor" evidence="16">
    <location>
        <begin position="244"/>
        <end position="304"/>
    </location>
</feature>
<evidence type="ECO:0000256" key="4">
    <source>
        <dbReference type="ARBA" id="ARBA00022723"/>
    </source>
</evidence>
<evidence type="ECO:0000256" key="7">
    <source>
        <dbReference type="ARBA" id="ARBA00023015"/>
    </source>
</evidence>
<name>A0A2G8KRT0_STIJA</name>
<dbReference type="SMART" id="SM00443">
    <property type="entry name" value="G_patch"/>
    <property type="match status" value="1"/>
</dbReference>
<dbReference type="Proteomes" id="UP000230750">
    <property type="component" value="Unassembled WGS sequence"/>
</dbReference>
<feature type="region of interest" description="Disordered" evidence="13">
    <location>
        <begin position="416"/>
        <end position="439"/>
    </location>
</feature>
<feature type="region of interest" description="Disordered" evidence="13">
    <location>
        <begin position="300"/>
        <end position="349"/>
    </location>
</feature>
<evidence type="ECO:0000256" key="2">
    <source>
        <dbReference type="ARBA" id="ARBA00022414"/>
    </source>
</evidence>
<accession>A0A2G8KRT0</accession>
<keyword evidence="5 11" id="KW-0863">Zinc-finger</keyword>
<evidence type="ECO:0000313" key="18">
    <source>
        <dbReference type="Proteomes" id="UP000230750"/>
    </source>
</evidence>
<evidence type="ECO:0000256" key="13">
    <source>
        <dbReference type="SAM" id="MobiDB-lite"/>
    </source>
</evidence>
<dbReference type="Gene3D" id="2.30.30.1190">
    <property type="match status" value="1"/>
</dbReference>
<keyword evidence="10" id="KW-0539">Nucleus</keyword>
<feature type="domain" description="G-patch" evidence="15">
    <location>
        <begin position="361"/>
        <end position="393"/>
    </location>
</feature>
<feature type="compositionally biased region" description="Acidic residues" evidence="13">
    <location>
        <begin position="304"/>
        <end position="318"/>
    </location>
</feature>
<feature type="coiled-coil region" evidence="12">
    <location>
        <begin position="494"/>
        <end position="555"/>
    </location>
</feature>
<organism evidence="17 18">
    <name type="scientific">Stichopus japonicus</name>
    <name type="common">Sea cucumber</name>
    <dbReference type="NCBI Taxonomy" id="307972"/>
    <lineage>
        <taxon>Eukaryota</taxon>
        <taxon>Metazoa</taxon>
        <taxon>Echinodermata</taxon>
        <taxon>Eleutherozoa</taxon>
        <taxon>Echinozoa</taxon>
        <taxon>Holothuroidea</taxon>
        <taxon>Aspidochirotacea</taxon>
        <taxon>Aspidochirotida</taxon>
        <taxon>Stichopodidae</taxon>
        <taxon>Apostichopus</taxon>
    </lineage>
</organism>
<keyword evidence="18" id="KW-1185">Reference proteome</keyword>
<comment type="subcellular location">
    <subcellularLocation>
        <location evidence="1">Nucleus</location>
    </subcellularLocation>
</comment>
<feature type="compositionally biased region" description="Acidic residues" evidence="13">
    <location>
        <begin position="131"/>
        <end position="143"/>
    </location>
</feature>
<protein>
    <recommendedName>
        <fullName evidence="2">Zinc finger CCCH-type with G patch domain-containing protein</fullName>
    </recommendedName>
</protein>
<dbReference type="Gene3D" id="2.30.30.140">
    <property type="match status" value="1"/>
</dbReference>
<evidence type="ECO:0000256" key="9">
    <source>
        <dbReference type="ARBA" id="ARBA00023163"/>
    </source>
</evidence>
<reference evidence="17 18" key="1">
    <citation type="journal article" date="2017" name="PLoS Biol.">
        <title>The sea cucumber genome provides insights into morphological evolution and visceral regeneration.</title>
        <authorList>
            <person name="Zhang X."/>
            <person name="Sun L."/>
            <person name="Yuan J."/>
            <person name="Sun Y."/>
            <person name="Gao Y."/>
            <person name="Zhang L."/>
            <person name="Li S."/>
            <person name="Dai H."/>
            <person name="Hamel J.F."/>
            <person name="Liu C."/>
            <person name="Yu Y."/>
            <person name="Liu S."/>
            <person name="Lin W."/>
            <person name="Guo K."/>
            <person name="Jin S."/>
            <person name="Xu P."/>
            <person name="Storey K.B."/>
            <person name="Huan P."/>
            <person name="Zhang T."/>
            <person name="Zhou Y."/>
            <person name="Zhang J."/>
            <person name="Lin C."/>
            <person name="Li X."/>
            <person name="Xing L."/>
            <person name="Huo D."/>
            <person name="Sun M."/>
            <person name="Wang L."/>
            <person name="Mercier A."/>
            <person name="Li F."/>
            <person name="Yang H."/>
            <person name="Xiang J."/>
        </authorList>
    </citation>
    <scope>NUCLEOTIDE SEQUENCE [LARGE SCALE GENOMIC DNA]</scope>
    <source>
        <strain evidence="17">Shaxun</strain>
        <tissue evidence="17">Muscle</tissue>
    </source>
</reference>
<keyword evidence="6 11" id="KW-0862">Zinc</keyword>
<keyword evidence="3" id="KW-0678">Repressor</keyword>
<evidence type="ECO:0000256" key="11">
    <source>
        <dbReference type="PROSITE-ProRule" id="PRU00723"/>
    </source>
</evidence>
<feature type="zinc finger region" description="C3H1-type" evidence="11">
    <location>
        <begin position="201"/>
        <end position="228"/>
    </location>
</feature>
<feature type="domain" description="C3H1-type" evidence="14">
    <location>
        <begin position="201"/>
        <end position="228"/>
    </location>
</feature>
<dbReference type="CDD" id="cd20384">
    <property type="entry name" value="Tudor_ZGPAT"/>
    <property type="match status" value="1"/>
</dbReference>
<dbReference type="GO" id="GO:0000978">
    <property type="term" value="F:RNA polymerase II cis-regulatory region sequence-specific DNA binding"/>
    <property type="evidence" value="ECO:0007669"/>
    <property type="project" value="TreeGrafter"/>
</dbReference>
<dbReference type="InterPro" id="IPR000571">
    <property type="entry name" value="Znf_CCCH"/>
</dbReference>
<evidence type="ECO:0000259" key="14">
    <source>
        <dbReference type="PROSITE" id="PS50103"/>
    </source>
</evidence>
<dbReference type="PANTHER" id="PTHR46297:SF1">
    <property type="entry name" value="ZINC FINGER CCCH-TYPE WITH G PATCH DOMAIN-CONTAINING PROTEIN"/>
    <property type="match status" value="1"/>
</dbReference>
<evidence type="ECO:0000259" key="15">
    <source>
        <dbReference type="PROSITE" id="PS50174"/>
    </source>
</evidence>
<dbReference type="OrthoDB" id="5842926at2759"/>
<evidence type="ECO:0000256" key="6">
    <source>
        <dbReference type="ARBA" id="ARBA00022833"/>
    </source>
</evidence>
<evidence type="ECO:0000256" key="8">
    <source>
        <dbReference type="ARBA" id="ARBA00023125"/>
    </source>
</evidence>
<keyword evidence="8" id="KW-0238">DNA-binding</keyword>
<keyword evidence="12" id="KW-0175">Coiled coil</keyword>
<dbReference type="InterPro" id="IPR002999">
    <property type="entry name" value="Tudor"/>
</dbReference>
<dbReference type="Pfam" id="PF01585">
    <property type="entry name" value="G-patch"/>
    <property type="match status" value="1"/>
</dbReference>
<evidence type="ECO:0000256" key="10">
    <source>
        <dbReference type="ARBA" id="ARBA00023242"/>
    </source>
</evidence>
<dbReference type="STRING" id="307972.A0A2G8KRT0"/>
<dbReference type="PROSITE" id="PS50304">
    <property type="entry name" value="TUDOR"/>
    <property type="match status" value="1"/>
</dbReference>
<evidence type="ECO:0000256" key="5">
    <source>
        <dbReference type="ARBA" id="ARBA00022771"/>
    </source>
</evidence>
<dbReference type="PROSITE" id="PS50174">
    <property type="entry name" value="G_PATCH"/>
    <property type="match status" value="1"/>
</dbReference>
<sequence>MDEKTLESSINTYRQQLQQVDTVLQSAGTEGQDELVLLKKDLEEVIQLTEESLLSLKKSRLMSFVEGTSSTVDDENDKIVKNDSSRVLSMDEEYEAFKMMLSEDLKDDAQPSKESTQTSVDHEEVKSEMGMDADDDDEDEDGDKIDLDLQEEVAGTKCSLMYSQEWGAKERHNAIILELEPKKKQSDEICVRVLFCNPTHQSMRPCPFFLDGKCKFDAETCRFSHGYVVSLSELAEFQEPDFRSLEAGSKCLARYDEDQLWYPAAIDSIEKEFETYKVEFESYGNSVILGLDEILPRASHLESSSDEDDRDDETESLQEDVNLPSTSRGLPDSRQGDPEGVPTTCWNTTPGVALGQWEEHTRGIGSRLMAKMGYEYGQGLGKYNQGRTEIVEAVVLPPGKSLDKCMQLKAAKKCHVVGEKKKKKKGKSKNHSHPAKKAVRKRRDVFTFINNQLKGRKAKISDLLHQNIELVKTDKRLLWSRAEPTSGRQINIQLVKTQEEISSTNKEIMRLRQSLDRHERDKKTCQQLEFKIAEKKRYLESLAASEKKLERQQATRNHHRKLTIF</sequence>
<evidence type="ECO:0000256" key="3">
    <source>
        <dbReference type="ARBA" id="ARBA00022491"/>
    </source>
</evidence>
<dbReference type="AlphaFoldDB" id="A0A2G8KRT0"/>
<feature type="compositionally biased region" description="Basic and acidic residues" evidence="13">
    <location>
        <begin position="120"/>
        <end position="129"/>
    </location>
</feature>
<keyword evidence="9" id="KW-0804">Transcription</keyword>
<keyword evidence="4 11" id="KW-0479">Metal-binding</keyword>